<feature type="domain" description="Baseplate protein J-like barrel" evidence="2">
    <location>
        <begin position="92"/>
        <end position="151"/>
    </location>
</feature>
<keyword evidence="6" id="KW-1185">Reference proteome</keyword>
<evidence type="ECO:0000259" key="3">
    <source>
        <dbReference type="Pfam" id="PF26078"/>
    </source>
</evidence>
<dbReference type="InterPro" id="IPR006949">
    <property type="entry name" value="Barrel_Baseplate_J-like"/>
</dbReference>
<feature type="domain" description="Baseplate J-like C-terminal" evidence="4">
    <location>
        <begin position="277"/>
        <end position="352"/>
    </location>
</feature>
<organism evidence="5 6">
    <name type="scientific">Dethiosulfatarculus sandiegensis</name>
    <dbReference type="NCBI Taxonomy" id="1429043"/>
    <lineage>
        <taxon>Bacteria</taxon>
        <taxon>Pseudomonadati</taxon>
        <taxon>Thermodesulfobacteriota</taxon>
        <taxon>Desulfarculia</taxon>
        <taxon>Desulfarculales</taxon>
        <taxon>Desulfarculaceae</taxon>
        <taxon>Dethiosulfatarculus</taxon>
    </lineage>
</organism>
<comment type="similarity">
    <text evidence="1">Belongs to the Mu gp47/PBSX XkdT family.</text>
</comment>
<dbReference type="STRING" id="1429043.X474_09780"/>
<proteinExistence type="inferred from homology"/>
<dbReference type="RefSeq" id="WP_044348173.1">
    <property type="nucleotide sequence ID" value="NZ_AZAC01000011.1"/>
</dbReference>
<dbReference type="Pfam" id="PF26078">
    <property type="entry name" value="Baseplate_J_M"/>
    <property type="match status" value="1"/>
</dbReference>
<dbReference type="PANTHER" id="PTHR37829:SF3">
    <property type="entry name" value="PROTEIN JAYE-RELATED"/>
    <property type="match status" value="1"/>
</dbReference>
<feature type="domain" description="Baseplate J-like central" evidence="3">
    <location>
        <begin position="192"/>
        <end position="268"/>
    </location>
</feature>
<name>A0A0D2GH44_9BACT</name>
<dbReference type="InParanoid" id="A0A0D2GH44"/>
<dbReference type="EMBL" id="AZAC01000011">
    <property type="protein sequence ID" value="KIX14247.1"/>
    <property type="molecule type" value="Genomic_DNA"/>
</dbReference>
<dbReference type="AlphaFoldDB" id="A0A0D2GH44"/>
<dbReference type="FunCoup" id="A0A0D2GH44">
    <property type="interactions" value="11"/>
</dbReference>
<accession>A0A0D2GH44</accession>
<dbReference type="PANTHER" id="PTHR37829">
    <property type="entry name" value="PHAGE-LIKE ELEMENT PBSX PROTEIN XKDT"/>
    <property type="match status" value="1"/>
</dbReference>
<comment type="caution">
    <text evidence="5">The sequence shown here is derived from an EMBL/GenBank/DDBJ whole genome shotgun (WGS) entry which is preliminary data.</text>
</comment>
<dbReference type="Proteomes" id="UP000032233">
    <property type="component" value="Unassembled WGS sequence"/>
</dbReference>
<dbReference type="PATRIC" id="fig|1429043.3.peg.2071"/>
<dbReference type="Pfam" id="PF26079">
    <property type="entry name" value="Baseplate_J_C"/>
    <property type="match status" value="1"/>
</dbReference>
<protein>
    <submittedName>
        <fullName evidence="5">Baseplate J protein</fullName>
    </submittedName>
</protein>
<reference evidence="5 6" key="1">
    <citation type="submission" date="2013-11" db="EMBL/GenBank/DDBJ databases">
        <title>Metagenomic analysis of a methanogenic consortium involved in long chain n-alkane degradation.</title>
        <authorList>
            <person name="Davidova I.A."/>
            <person name="Callaghan A.V."/>
            <person name="Wawrik B."/>
            <person name="Pruitt S."/>
            <person name="Marks C."/>
            <person name="Duncan K.E."/>
            <person name="Suflita J.M."/>
        </authorList>
    </citation>
    <scope>NUCLEOTIDE SEQUENCE [LARGE SCALE GENOMIC DNA]</scope>
    <source>
        <strain evidence="5 6">SPR</strain>
    </source>
</reference>
<gene>
    <name evidence="5" type="ORF">X474_09780</name>
</gene>
<dbReference type="Pfam" id="PF04865">
    <property type="entry name" value="Baseplate_J"/>
    <property type="match status" value="1"/>
</dbReference>
<evidence type="ECO:0000313" key="5">
    <source>
        <dbReference type="EMBL" id="KIX14247.1"/>
    </source>
</evidence>
<dbReference type="InterPro" id="IPR058530">
    <property type="entry name" value="Baseplate_J-like_C"/>
</dbReference>
<evidence type="ECO:0000259" key="4">
    <source>
        <dbReference type="Pfam" id="PF26079"/>
    </source>
</evidence>
<evidence type="ECO:0000256" key="1">
    <source>
        <dbReference type="ARBA" id="ARBA00038087"/>
    </source>
</evidence>
<evidence type="ECO:0000313" key="6">
    <source>
        <dbReference type="Proteomes" id="UP000032233"/>
    </source>
</evidence>
<dbReference type="InterPro" id="IPR058531">
    <property type="entry name" value="Baseplate_J_M"/>
</dbReference>
<evidence type="ECO:0000259" key="2">
    <source>
        <dbReference type="Pfam" id="PF04865"/>
    </source>
</evidence>
<dbReference type="InterPro" id="IPR052399">
    <property type="entry name" value="Phage_Baseplate_Assmbl_Protein"/>
</dbReference>
<sequence length="353" mass="38664">MPLDIPDIRTIEERVRTDLKAQLLEGSPELRRGNLQVLSRVEAGAVNSIYGLARRLSLQLMPDTAESEFLKRHASIWGVRRKQPAKAFGQAIFSGVNGTLVPLDLELRGLNDERYATTEEAYIQDGETQVAIQAKQAGIKGNLPGGMKLYLHHYIPGLKGHALSHGDIVGGADLETDESLRLRLLDRIQKPPKGGSGHDYVTWAKEVPGVTRAWAYPLRLGPGSVGVTFLMENKSGSPIPNAQEVQMVQDYLDDPARRPITATVTVFPSQAHPVDFDLRLIGVDTPSVRQAVQKSLEALFRAESEPEGVMLISHIRWAISQAAGEYDHELISPVANITAGQAKLLVLGQINWG</sequence>